<keyword evidence="2" id="KW-0808">Transferase</keyword>
<comment type="caution">
    <text evidence="3">The sequence shown here is derived from an EMBL/GenBank/DDBJ whole genome shotgun (WGS) entry which is preliminary data.</text>
</comment>
<gene>
    <name evidence="3" type="ORF">TIFTF001_030340</name>
</gene>
<evidence type="ECO:0008006" key="5">
    <source>
        <dbReference type="Google" id="ProtNLM"/>
    </source>
</evidence>
<proteinExistence type="inferred from homology"/>
<dbReference type="AlphaFoldDB" id="A0AA88J4S2"/>
<sequence>MENHRQVYDENQPHIVIFPFVLQSHIKPLLCLAEFLSQAGLLVTFVLTHQNHSRLVDTLALPSRHRLPNLRLVPISDGFPDDFPRTLGYNYISAMRSATKPHLKELLQSLSSPPVTCMISDGIMSFPIEVAEELKIPVFTFYVCGPRYLWAIFNLPKLVEKGKLPFADDGDMNQEICHDAPELEGLKRRDLPPFCMSKYHHPNLEFYINEHLAMTRSSGLILNTLDDPSLPHLRHLFQKIYTVGPLHSLSSTISDQSNGCLRKEEESCLTWLDSQPSKSVIYVSFGSVVTTTRNQLLEFWHALVNSDYPFLFVLRSDLIRDMTLEELKVCPSGRGYVVGWAPQERVLAHKAVGGFLTHGGWNSIMESIAARVPMICWPPQLSADCSINTKLVSKEWGIGVELDASDTETIKGSIKKFMETHRAEIQNSIDGIGKLAWDSISPGGSSYDNLEMLIKDITKMQHKGE</sequence>
<dbReference type="SUPFAM" id="SSF53756">
    <property type="entry name" value="UDP-Glycosyltransferase/glycogen phosphorylase"/>
    <property type="match status" value="1"/>
</dbReference>
<dbReference type="EMBL" id="BTGU01000109">
    <property type="protein sequence ID" value="GMN61251.1"/>
    <property type="molecule type" value="Genomic_DNA"/>
</dbReference>
<name>A0AA88J4S2_FICCA</name>
<dbReference type="PANTHER" id="PTHR11926:SF1392">
    <property type="entry name" value="GLYCOSYLTRANSFERASE"/>
    <property type="match status" value="1"/>
</dbReference>
<dbReference type="GO" id="GO:0080044">
    <property type="term" value="F:quercetin 7-O-glucosyltransferase activity"/>
    <property type="evidence" value="ECO:0007669"/>
    <property type="project" value="TreeGrafter"/>
</dbReference>
<dbReference type="Gene3D" id="3.40.50.2000">
    <property type="entry name" value="Glycogen Phosphorylase B"/>
    <property type="match status" value="2"/>
</dbReference>
<comment type="similarity">
    <text evidence="1">Belongs to the UDP-glycosyltransferase family.</text>
</comment>
<reference evidence="3" key="1">
    <citation type="submission" date="2023-07" db="EMBL/GenBank/DDBJ databases">
        <title>draft genome sequence of fig (Ficus carica).</title>
        <authorList>
            <person name="Takahashi T."/>
            <person name="Nishimura K."/>
        </authorList>
    </citation>
    <scope>NUCLEOTIDE SEQUENCE</scope>
</reference>
<evidence type="ECO:0000313" key="3">
    <source>
        <dbReference type="EMBL" id="GMN61251.1"/>
    </source>
</evidence>
<evidence type="ECO:0000256" key="1">
    <source>
        <dbReference type="ARBA" id="ARBA00009995"/>
    </source>
</evidence>
<dbReference type="GO" id="GO:0080043">
    <property type="term" value="F:quercetin 3-O-glucosyltransferase activity"/>
    <property type="evidence" value="ECO:0007669"/>
    <property type="project" value="TreeGrafter"/>
</dbReference>
<dbReference type="PANTHER" id="PTHR11926">
    <property type="entry name" value="GLUCOSYL/GLUCURONOSYL TRANSFERASES"/>
    <property type="match status" value="1"/>
</dbReference>
<accession>A0AA88J4S2</accession>
<dbReference type="Proteomes" id="UP001187192">
    <property type="component" value="Unassembled WGS sequence"/>
</dbReference>
<dbReference type="Pfam" id="PF00201">
    <property type="entry name" value="UDPGT"/>
    <property type="match status" value="1"/>
</dbReference>
<evidence type="ECO:0000313" key="4">
    <source>
        <dbReference type="Proteomes" id="UP001187192"/>
    </source>
</evidence>
<dbReference type="InterPro" id="IPR002213">
    <property type="entry name" value="UDP_glucos_trans"/>
</dbReference>
<evidence type="ECO:0000256" key="2">
    <source>
        <dbReference type="ARBA" id="ARBA00022679"/>
    </source>
</evidence>
<keyword evidence="4" id="KW-1185">Reference proteome</keyword>
<organism evidence="3 4">
    <name type="scientific">Ficus carica</name>
    <name type="common">Common fig</name>
    <dbReference type="NCBI Taxonomy" id="3494"/>
    <lineage>
        <taxon>Eukaryota</taxon>
        <taxon>Viridiplantae</taxon>
        <taxon>Streptophyta</taxon>
        <taxon>Embryophyta</taxon>
        <taxon>Tracheophyta</taxon>
        <taxon>Spermatophyta</taxon>
        <taxon>Magnoliopsida</taxon>
        <taxon>eudicotyledons</taxon>
        <taxon>Gunneridae</taxon>
        <taxon>Pentapetalae</taxon>
        <taxon>rosids</taxon>
        <taxon>fabids</taxon>
        <taxon>Rosales</taxon>
        <taxon>Moraceae</taxon>
        <taxon>Ficeae</taxon>
        <taxon>Ficus</taxon>
    </lineage>
</organism>
<dbReference type="CDD" id="cd03784">
    <property type="entry name" value="GT1_Gtf-like"/>
    <property type="match status" value="1"/>
</dbReference>
<protein>
    <recommendedName>
        <fullName evidence="5">Glycosyltransferase</fullName>
    </recommendedName>
</protein>
<dbReference type="FunFam" id="3.40.50.2000:FF:000056">
    <property type="entry name" value="Glycosyltransferase"/>
    <property type="match status" value="1"/>
</dbReference>